<protein>
    <recommendedName>
        <fullName evidence="6">Probable membrane transporter protein</fullName>
    </recommendedName>
</protein>
<dbReference type="Pfam" id="PF01925">
    <property type="entry name" value="TauE"/>
    <property type="match status" value="1"/>
</dbReference>
<evidence type="ECO:0000256" key="2">
    <source>
        <dbReference type="ARBA" id="ARBA00009142"/>
    </source>
</evidence>
<sequence>MEIELVWFVLTLCVAGAVAGITSGLFGNGGGFVVVPALLAVFPFFTPASDELVKVAIGTSLASIVISSARSVLAHKKRGAVDFDMLKSWFIWIILGVLSGVAIANHTSSGGLTIVFAAGVLLYSIYFLFPDYVVRPGMSFSMPKGPGKAILAFVIGGFSALLGIGGGTPTVITMVMCRRTIQQAVATAAGVGVLIGLPGAIGFLFMKNASPEAMPFGTVGYINLPALIAISVGSIMTAPIGASMAHSFSEKMLKRLFGVYLVIVSVAMFSKAL</sequence>
<dbReference type="STRING" id="634436.SAMN05216361_3015"/>
<dbReference type="InterPro" id="IPR002781">
    <property type="entry name" value="TM_pro_TauE-like"/>
</dbReference>
<dbReference type="EMBL" id="FQWD01000004">
    <property type="protein sequence ID" value="SHG76097.1"/>
    <property type="molecule type" value="Genomic_DNA"/>
</dbReference>
<dbReference type="GO" id="GO:0005886">
    <property type="term" value="C:plasma membrane"/>
    <property type="evidence" value="ECO:0007669"/>
    <property type="project" value="UniProtKB-SubCell"/>
</dbReference>
<feature type="transmembrane region" description="Helical" evidence="6">
    <location>
        <begin position="218"/>
        <end position="240"/>
    </location>
</feature>
<keyword evidence="4 6" id="KW-1133">Transmembrane helix</keyword>
<dbReference type="OrthoDB" id="457670at2"/>
<dbReference type="AlphaFoldDB" id="A0A1M5MG08"/>
<evidence type="ECO:0000256" key="5">
    <source>
        <dbReference type="ARBA" id="ARBA00023136"/>
    </source>
</evidence>
<organism evidence="7 8">
    <name type="scientific">Marisediminitalea aggregata</name>
    <dbReference type="NCBI Taxonomy" id="634436"/>
    <lineage>
        <taxon>Bacteria</taxon>
        <taxon>Pseudomonadati</taxon>
        <taxon>Pseudomonadota</taxon>
        <taxon>Gammaproteobacteria</taxon>
        <taxon>Alteromonadales</taxon>
        <taxon>Alteromonadaceae</taxon>
        <taxon>Marisediminitalea</taxon>
    </lineage>
</organism>
<feature type="transmembrane region" description="Helical" evidence="6">
    <location>
        <begin position="111"/>
        <end position="129"/>
    </location>
</feature>
<feature type="transmembrane region" description="Helical" evidence="6">
    <location>
        <begin position="52"/>
        <end position="73"/>
    </location>
</feature>
<feature type="transmembrane region" description="Helical" evidence="6">
    <location>
        <begin position="252"/>
        <end position="270"/>
    </location>
</feature>
<keyword evidence="8" id="KW-1185">Reference proteome</keyword>
<evidence type="ECO:0000313" key="7">
    <source>
        <dbReference type="EMBL" id="SHG76097.1"/>
    </source>
</evidence>
<proteinExistence type="inferred from homology"/>
<feature type="transmembrane region" description="Helical" evidence="6">
    <location>
        <begin position="29"/>
        <end position="45"/>
    </location>
</feature>
<reference evidence="8" key="1">
    <citation type="submission" date="2016-11" db="EMBL/GenBank/DDBJ databases">
        <authorList>
            <person name="Varghese N."/>
            <person name="Submissions S."/>
        </authorList>
    </citation>
    <scope>NUCLEOTIDE SEQUENCE [LARGE SCALE GENOMIC DNA]</scope>
    <source>
        <strain evidence="8">CGMCC 1.8995</strain>
    </source>
</reference>
<name>A0A1M5MG08_9ALTE</name>
<accession>A0A1M5MG08</accession>
<gene>
    <name evidence="7" type="ORF">SAMN05216361_3015</name>
</gene>
<evidence type="ECO:0000256" key="4">
    <source>
        <dbReference type="ARBA" id="ARBA00022989"/>
    </source>
</evidence>
<comment type="subcellular location">
    <subcellularLocation>
        <location evidence="6">Cell membrane</location>
        <topology evidence="6">Multi-pass membrane protein</topology>
    </subcellularLocation>
    <subcellularLocation>
        <location evidence="1">Membrane</location>
        <topology evidence="1">Multi-pass membrane protein</topology>
    </subcellularLocation>
</comment>
<comment type="similarity">
    <text evidence="2 6">Belongs to the 4-toluene sulfonate uptake permease (TSUP) (TC 2.A.102) family.</text>
</comment>
<dbReference type="PANTHER" id="PTHR43483:SF3">
    <property type="entry name" value="MEMBRANE TRANSPORTER PROTEIN HI_0806-RELATED"/>
    <property type="match status" value="1"/>
</dbReference>
<feature type="transmembrane region" description="Helical" evidence="6">
    <location>
        <begin position="149"/>
        <end position="172"/>
    </location>
</feature>
<dbReference type="RefSeq" id="WP_073323833.1">
    <property type="nucleotide sequence ID" value="NZ_FQWD01000004.1"/>
</dbReference>
<evidence type="ECO:0000256" key="3">
    <source>
        <dbReference type="ARBA" id="ARBA00022692"/>
    </source>
</evidence>
<evidence type="ECO:0000256" key="6">
    <source>
        <dbReference type="RuleBase" id="RU363041"/>
    </source>
</evidence>
<feature type="transmembrane region" description="Helical" evidence="6">
    <location>
        <begin position="184"/>
        <end position="206"/>
    </location>
</feature>
<dbReference type="PANTHER" id="PTHR43483">
    <property type="entry name" value="MEMBRANE TRANSPORTER PROTEIN HI_0806-RELATED"/>
    <property type="match status" value="1"/>
</dbReference>
<keyword evidence="5 6" id="KW-0472">Membrane</keyword>
<evidence type="ECO:0000313" key="8">
    <source>
        <dbReference type="Proteomes" id="UP000184520"/>
    </source>
</evidence>
<keyword evidence="3 6" id="KW-0812">Transmembrane</keyword>
<feature type="transmembrane region" description="Helical" evidence="6">
    <location>
        <begin position="85"/>
        <end position="104"/>
    </location>
</feature>
<evidence type="ECO:0000256" key="1">
    <source>
        <dbReference type="ARBA" id="ARBA00004141"/>
    </source>
</evidence>
<keyword evidence="6" id="KW-1003">Cell membrane</keyword>
<dbReference type="Proteomes" id="UP000184520">
    <property type="component" value="Unassembled WGS sequence"/>
</dbReference>